<feature type="domain" description="ABC transporter" evidence="4">
    <location>
        <begin position="6"/>
        <end position="225"/>
    </location>
</feature>
<dbReference type="Gene3D" id="3.40.50.300">
    <property type="entry name" value="P-loop containing nucleotide triphosphate hydrolases"/>
    <property type="match status" value="1"/>
</dbReference>
<dbReference type="Pfam" id="PF00005">
    <property type="entry name" value="ABC_tran"/>
    <property type="match status" value="1"/>
</dbReference>
<comment type="caution">
    <text evidence="5">The sequence shown here is derived from an EMBL/GenBank/DDBJ whole genome shotgun (WGS) entry which is preliminary data.</text>
</comment>
<evidence type="ECO:0000313" key="6">
    <source>
        <dbReference type="Proteomes" id="UP000481872"/>
    </source>
</evidence>
<dbReference type="PANTHER" id="PTHR42939">
    <property type="entry name" value="ABC TRANSPORTER ATP-BINDING PROTEIN ALBC-RELATED"/>
    <property type="match status" value="1"/>
</dbReference>
<evidence type="ECO:0000256" key="1">
    <source>
        <dbReference type="ARBA" id="ARBA00022448"/>
    </source>
</evidence>
<evidence type="ECO:0000259" key="4">
    <source>
        <dbReference type="PROSITE" id="PS50893"/>
    </source>
</evidence>
<dbReference type="InterPro" id="IPR003593">
    <property type="entry name" value="AAA+_ATPase"/>
</dbReference>
<gene>
    <name evidence="5" type="ORF">G3M99_04425</name>
</gene>
<dbReference type="GO" id="GO:0016887">
    <property type="term" value="F:ATP hydrolysis activity"/>
    <property type="evidence" value="ECO:0007669"/>
    <property type="project" value="InterPro"/>
</dbReference>
<dbReference type="RefSeq" id="WP_199869332.1">
    <property type="nucleotide sequence ID" value="NZ_JAAGPU010000005.1"/>
</dbReference>
<dbReference type="CDD" id="cd03230">
    <property type="entry name" value="ABC_DR_subfamily_A"/>
    <property type="match status" value="1"/>
</dbReference>
<organism evidence="5 6">
    <name type="scientific">Clostridium senegalense</name>
    <dbReference type="NCBI Taxonomy" id="1465809"/>
    <lineage>
        <taxon>Bacteria</taxon>
        <taxon>Bacillati</taxon>
        <taxon>Bacillota</taxon>
        <taxon>Clostridia</taxon>
        <taxon>Eubacteriales</taxon>
        <taxon>Clostridiaceae</taxon>
        <taxon>Clostridium</taxon>
    </lineage>
</organism>
<reference evidence="5 6" key="1">
    <citation type="submission" date="2020-02" db="EMBL/GenBank/DDBJ databases">
        <title>Genome assembly of a novel Clostridium senegalense strain.</title>
        <authorList>
            <person name="Gupta T.B."/>
            <person name="Jauregui R."/>
            <person name="Maclean P."/>
            <person name="Nawarathana A."/>
            <person name="Brightwell G."/>
        </authorList>
    </citation>
    <scope>NUCLEOTIDE SEQUENCE [LARGE SCALE GENOMIC DNA]</scope>
    <source>
        <strain evidence="5 6">AGRFS4</strain>
    </source>
</reference>
<keyword evidence="2" id="KW-0547">Nucleotide-binding</keyword>
<protein>
    <submittedName>
        <fullName evidence="5">ABC transporter ATP-binding protein</fullName>
    </submittedName>
</protein>
<accession>A0A6M0H1Z1</accession>
<evidence type="ECO:0000256" key="2">
    <source>
        <dbReference type="ARBA" id="ARBA00022741"/>
    </source>
</evidence>
<evidence type="ECO:0000313" key="5">
    <source>
        <dbReference type="EMBL" id="NEU04113.1"/>
    </source>
</evidence>
<dbReference type="AlphaFoldDB" id="A0A6M0H1Z1"/>
<keyword evidence="1" id="KW-0813">Transport</keyword>
<dbReference type="InterPro" id="IPR051782">
    <property type="entry name" value="ABC_Transporter_VariousFunc"/>
</dbReference>
<name>A0A6M0H1Z1_9CLOT</name>
<dbReference type="GO" id="GO:0005524">
    <property type="term" value="F:ATP binding"/>
    <property type="evidence" value="ECO:0007669"/>
    <property type="project" value="UniProtKB-KW"/>
</dbReference>
<dbReference type="EMBL" id="JAAGPU010000005">
    <property type="protein sequence ID" value="NEU04113.1"/>
    <property type="molecule type" value="Genomic_DNA"/>
</dbReference>
<sequence length="277" mass="31711">MSKELIVINNVSKNFGRKKVLNNINLVIEKGQSIALLGHNGSGKSTFLKIICGLVRINSGEIRYSSHLKFNYIPEHFPKMNLTAKQYIKHMGLIEGIPVQVIEQKSEKLFKAFFMEEMLEIPMKHLSKGTLQKVGVIQAVLTNPDVILLDEPLSGQDIESQNVFIKLMNELKKEGVTIIMSCHERFLVRRISNVVYEIKNKGLEYVNLSETYTGEYDILSFLKSDKHKAITAEIENMVDKIENENNAFKIIVEREKSNEVIKKMIEDGYLLRGMYSE</sequence>
<keyword evidence="6" id="KW-1185">Reference proteome</keyword>
<proteinExistence type="predicted"/>
<keyword evidence="3 5" id="KW-0067">ATP-binding</keyword>
<dbReference type="InterPro" id="IPR003439">
    <property type="entry name" value="ABC_transporter-like_ATP-bd"/>
</dbReference>
<dbReference type="SUPFAM" id="SSF52540">
    <property type="entry name" value="P-loop containing nucleoside triphosphate hydrolases"/>
    <property type="match status" value="1"/>
</dbReference>
<dbReference type="Proteomes" id="UP000481872">
    <property type="component" value="Unassembled WGS sequence"/>
</dbReference>
<dbReference type="SMART" id="SM00382">
    <property type="entry name" value="AAA"/>
    <property type="match status" value="1"/>
</dbReference>
<dbReference type="InterPro" id="IPR027417">
    <property type="entry name" value="P-loop_NTPase"/>
</dbReference>
<evidence type="ECO:0000256" key="3">
    <source>
        <dbReference type="ARBA" id="ARBA00022840"/>
    </source>
</evidence>
<dbReference type="PROSITE" id="PS50893">
    <property type="entry name" value="ABC_TRANSPORTER_2"/>
    <property type="match status" value="1"/>
</dbReference>
<dbReference type="PANTHER" id="PTHR42939:SF1">
    <property type="entry name" value="ABC TRANSPORTER ATP-BINDING PROTEIN ALBC-RELATED"/>
    <property type="match status" value="1"/>
</dbReference>